<dbReference type="SMART" id="SM00052">
    <property type="entry name" value="EAL"/>
    <property type="match status" value="1"/>
</dbReference>
<dbReference type="RefSeq" id="WP_106161209.1">
    <property type="nucleotide sequence ID" value="NZ_PVTT01000002.1"/>
</dbReference>
<dbReference type="InterPro" id="IPR035919">
    <property type="entry name" value="EAL_sf"/>
</dbReference>
<name>A0A2T0X404_9RHOB</name>
<dbReference type="AlphaFoldDB" id="A0A2T0X404"/>
<dbReference type="EMBL" id="PVTT01000002">
    <property type="protein sequence ID" value="PRY93635.1"/>
    <property type="molecule type" value="Genomic_DNA"/>
</dbReference>
<sequence>MTRDASEPDTGASPLAVADAARSHGILDLVAQAVAARHVALAFQPVRRADERTGPPAFHEALVRVIDPAGRVVPARDFIDRIERTETGRRVDVLALEMGLAALRSDPGLALSVNLSARSIGYRPWTAALEAGTAADPASAERLILEIEERSALAMREVIAPFAAHWQQAGVCFALDGFGAGATDLRGVRDLGFDLVKIDGRASRGVAADPEARVLARALQGVAARFGMLSVAQGVEAEEDAEVLAAMGVDCVQGFLAGPPVLGRPNPPGSRSAA</sequence>
<evidence type="ECO:0000313" key="3">
    <source>
        <dbReference type="Proteomes" id="UP000238801"/>
    </source>
</evidence>
<dbReference type="CDD" id="cd01948">
    <property type="entry name" value="EAL"/>
    <property type="match status" value="1"/>
</dbReference>
<organism evidence="2 3">
    <name type="scientific">Hasllibacter halocynthiae</name>
    <dbReference type="NCBI Taxonomy" id="595589"/>
    <lineage>
        <taxon>Bacteria</taxon>
        <taxon>Pseudomonadati</taxon>
        <taxon>Pseudomonadota</taxon>
        <taxon>Alphaproteobacteria</taxon>
        <taxon>Rhodobacterales</taxon>
        <taxon>Roseobacteraceae</taxon>
        <taxon>Hasllibacter</taxon>
    </lineage>
</organism>
<dbReference type="InterPro" id="IPR001633">
    <property type="entry name" value="EAL_dom"/>
</dbReference>
<dbReference type="GO" id="GO:0071111">
    <property type="term" value="F:cyclic-guanylate-specific phosphodiesterase activity"/>
    <property type="evidence" value="ECO:0007669"/>
    <property type="project" value="InterPro"/>
</dbReference>
<proteinExistence type="predicted"/>
<accession>A0A2T0X404</accession>
<dbReference type="PROSITE" id="PS50883">
    <property type="entry name" value="EAL"/>
    <property type="match status" value="1"/>
</dbReference>
<dbReference type="SUPFAM" id="SSF141868">
    <property type="entry name" value="EAL domain-like"/>
    <property type="match status" value="1"/>
</dbReference>
<keyword evidence="3" id="KW-1185">Reference proteome</keyword>
<gene>
    <name evidence="2" type="ORF">BCF33_2516</name>
</gene>
<protein>
    <submittedName>
        <fullName evidence="2">EAL domain-containing protein (Putative c-di-GMP-specific phosphodiesterase class I)</fullName>
    </submittedName>
</protein>
<evidence type="ECO:0000313" key="2">
    <source>
        <dbReference type="EMBL" id="PRY93635.1"/>
    </source>
</evidence>
<reference evidence="2 3" key="1">
    <citation type="submission" date="2018-03" db="EMBL/GenBank/DDBJ databases">
        <title>Genomic Encyclopedia of Archaeal and Bacterial Type Strains, Phase II (KMG-II): from individual species to whole genera.</title>
        <authorList>
            <person name="Goeker M."/>
        </authorList>
    </citation>
    <scope>NUCLEOTIDE SEQUENCE [LARGE SCALE GENOMIC DNA]</scope>
    <source>
        <strain evidence="2 3">DSM 29318</strain>
    </source>
</reference>
<dbReference type="OrthoDB" id="23692at2"/>
<comment type="caution">
    <text evidence="2">The sequence shown here is derived from an EMBL/GenBank/DDBJ whole genome shotgun (WGS) entry which is preliminary data.</text>
</comment>
<evidence type="ECO:0000259" key="1">
    <source>
        <dbReference type="PROSITE" id="PS50883"/>
    </source>
</evidence>
<feature type="domain" description="EAL" evidence="1">
    <location>
        <begin position="23"/>
        <end position="274"/>
    </location>
</feature>
<dbReference type="Pfam" id="PF00563">
    <property type="entry name" value="EAL"/>
    <property type="match status" value="1"/>
</dbReference>
<dbReference type="PANTHER" id="PTHR33121">
    <property type="entry name" value="CYCLIC DI-GMP PHOSPHODIESTERASE PDEF"/>
    <property type="match status" value="1"/>
</dbReference>
<dbReference type="Proteomes" id="UP000238801">
    <property type="component" value="Unassembled WGS sequence"/>
</dbReference>
<dbReference type="PANTHER" id="PTHR33121:SF79">
    <property type="entry name" value="CYCLIC DI-GMP PHOSPHODIESTERASE PDED-RELATED"/>
    <property type="match status" value="1"/>
</dbReference>
<dbReference type="InterPro" id="IPR050706">
    <property type="entry name" value="Cyclic-di-GMP_PDE-like"/>
</dbReference>
<dbReference type="Gene3D" id="3.20.20.450">
    <property type="entry name" value="EAL domain"/>
    <property type="match status" value="1"/>
</dbReference>